<evidence type="ECO:0000313" key="2">
    <source>
        <dbReference type="EMBL" id="KIN03076.1"/>
    </source>
</evidence>
<dbReference type="OrthoDB" id="194358at2759"/>
<sequence>MTNFEYKPISLKGPAFRLLRLLKGSNDDPIQCRLFESKLALPEHTTASAEHTSDYTALSYTWGSISRPCDIIVNGSNMKVTKNAYLALRDLRYQEQDLVLWIDALCINQDDKDEQGQQVQQMRSIYSRAKRVVIWLGEATYDTDYFMDYINKLEREGFNHTSNSQEISSKVKRDLGPDKRSFLVEGLQSLLHRSWFKRVWIIQETANAQVADIVCGYKSVSASIFALMPPLLEITPDPYCQPILDIMPGPLRNNSWWVEKRDLYTILDKFRNSEATKPQDKIYALLGISSDIYGIDILKADYNKNLQDIVFDTTSFLLNFSTLNIHRFFNWTILDFFRKLDTLASEVLKCAMNTAH</sequence>
<protein>
    <recommendedName>
        <fullName evidence="1">Heterokaryon incompatibility domain-containing protein</fullName>
    </recommendedName>
</protein>
<dbReference type="InterPro" id="IPR010730">
    <property type="entry name" value="HET"/>
</dbReference>
<keyword evidence="3" id="KW-1185">Reference proteome</keyword>
<dbReference type="PANTHER" id="PTHR24148:SF78">
    <property type="entry name" value="HETEROKARYON INCOMPATIBILITY DOMAIN-CONTAINING PROTEIN"/>
    <property type="match status" value="1"/>
</dbReference>
<dbReference type="EMBL" id="KN832874">
    <property type="protein sequence ID" value="KIN03076.1"/>
    <property type="molecule type" value="Genomic_DNA"/>
</dbReference>
<reference evidence="2 3" key="1">
    <citation type="submission" date="2014-04" db="EMBL/GenBank/DDBJ databases">
        <authorList>
            <consortium name="DOE Joint Genome Institute"/>
            <person name="Kuo A."/>
            <person name="Martino E."/>
            <person name="Perotto S."/>
            <person name="Kohler A."/>
            <person name="Nagy L.G."/>
            <person name="Floudas D."/>
            <person name="Copeland A."/>
            <person name="Barry K.W."/>
            <person name="Cichocki N."/>
            <person name="Veneault-Fourrey C."/>
            <person name="LaButti K."/>
            <person name="Lindquist E.A."/>
            <person name="Lipzen A."/>
            <person name="Lundell T."/>
            <person name="Morin E."/>
            <person name="Murat C."/>
            <person name="Sun H."/>
            <person name="Tunlid A."/>
            <person name="Henrissat B."/>
            <person name="Grigoriev I.V."/>
            <person name="Hibbett D.S."/>
            <person name="Martin F."/>
            <person name="Nordberg H.P."/>
            <person name="Cantor M.N."/>
            <person name="Hua S.X."/>
        </authorList>
    </citation>
    <scope>NUCLEOTIDE SEQUENCE [LARGE SCALE GENOMIC DNA]</scope>
    <source>
        <strain evidence="2 3">Zn</strain>
    </source>
</reference>
<dbReference type="HOGENOM" id="CLU_004184_3_2_1"/>
<name>A0A0C3H4H1_OIDMZ</name>
<feature type="non-terminal residue" evidence="2">
    <location>
        <position position="356"/>
    </location>
</feature>
<dbReference type="InterPro" id="IPR052895">
    <property type="entry name" value="HetReg/Transcr_Mod"/>
</dbReference>
<dbReference type="Pfam" id="PF06985">
    <property type="entry name" value="HET"/>
    <property type="match status" value="1"/>
</dbReference>
<feature type="domain" description="Heterokaryon incompatibility" evidence="1">
    <location>
        <begin position="55"/>
        <end position="204"/>
    </location>
</feature>
<dbReference type="AlphaFoldDB" id="A0A0C3H4H1"/>
<organism evidence="2 3">
    <name type="scientific">Oidiodendron maius (strain Zn)</name>
    <dbReference type="NCBI Taxonomy" id="913774"/>
    <lineage>
        <taxon>Eukaryota</taxon>
        <taxon>Fungi</taxon>
        <taxon>Dikarya</taxon>
        <taxon>Ascomycota</taxon>
        <taxon>Pezizomycotina</taxon>
        <taxon>Leotiomycetes</taxon>
        <taxon>Leotiomycetes incertae sedis</taxon>
        <taxon>Myxotrichaceae</taxon>
        <taxon>Oidiodendron</taxon>
    </lineage>
</organism>
<evidence type="ECO:0000313" key="3">
    <source>
        <dbReference type="Proteomes" id="UP000054321"/>
    </source>
</evidence>
<accession>A0A0C3H4H1</accession>
<dbReference type="Proteomes" id="UP000054321">
    <property type="component" value="Unassembled WGS sequence"/>
</dbReference>
<proteinExistence type="predicted"/>
<dbReference type="STRING" id="913774.A0A0C3H4H1"/>
<evidence type="ECO:0000259" key="1">
    <source>
        <dbReference type="Pfam" id="PF06985"/>
    </source>
</evidence>
<gene>
    <name evidence="2" type="ORF">OIDMADRAFT_195666</name>
</gene>
<dbReference type="InParanoid" id="A0A0C3H4H1"/>
<dbReference type="PANTHER" id="PTHR24148">
    <property type="entry name" value="ANKYRIN REPEAT DOMAIN-CONTAINING PROTEIN 39 HOMOLOG-RELATED"/>
    <property type="match status" value="1"/>
</dbReference>
<reference evidence="3" key="2">
    <citation type="submission" date="2015-01" db="EMBL/GenBank/DDBJ databases">
        <title>Evolutionary Origins and Diversification of the Mycorrhizal Mutualists.</title>
        <authorList>
            <consortium name="DOE Joint Genome Institute"/>
            <consortium name="Mycorrhizal Genomics Consortium"/>
            <person name="Kohler A."/>
            <person name="Kuo A."/>
            <person name="Nagy L.G."/>
            <person name="Floudas D."/>
            <person name="Copeland A."/>
            <person name="Barry K.W."/>
            <person name="Cichocki N."/>
            <person name="Veneault-Fourrey C."/>
            <person name="LaButti K."/>
            <person name="Lindquist E.A."/>
            <person name="Lipzen A."/>
            <person name="Lundell T."/>
            <person name="Morin E."/>
            <person name="Murat C."/>
            <person name="Riley R."/>
            <person name="Ohm R."/>
            <person name="Sun H."/>
            <person name="Tunlid A."/>
            <person name="Henrissat B."/>
            <person name="Grigoriev I.V."/>
            <person name="Hibbett D.S."/>
            <person name="Martin F."/>
        </authorList>
    </citation>
    <scope>NUCLEOTIDE SEQUENCE [LARGE SCALE GENOMIC DNA]</scope>
    <source>
        <strain evidence="3">Zn</strain>
    </source>
</reference>